<evidence type="ECO:0000256" key="6">
    <source>
        <dbReference type="ARBA" id="ARBA00023242"/>
    </source>
</evidence>
<dbReference type="InterPro" id="IPR033469">
    <property type="entry name" value="CYTH-like_dom_sf"/>
</dbReference>
<accession>A0A316YEZ8</accession>
<gene>
    <name evidence="10" type="ORF">FA10DRAFT_269066</name>
</gene>
<keyword evidence="4 8" id="KW-0507">mRNA processing</keyword>
<dbReference type="GO" id="GO:0140818">
    <property type="term" value="F:mRNA 5'-triphosphate monophosphatase activity"/>
    <property type="evidence" value="ECO:0007669"/>
    <property type="project" value="UniProtKB-EC"/>
</dbReference>
<dbReference type="GO" id="GO:0004651">
    <property type="term" value="F:polynucleotide 5'-phosphatase activity"/>
    <property type="evidence" value="ECO:0007669"/>
    <property type="project" value="UniProtKB-UniRule"/>
</dbReference>
<dbReference type="GO" id="GO:0031533">
    <property type="term" value="C:mRNA capping enzyme complex"/>
    <property type="evidence" value="ECO:0007669"/>
    <property type="project" value="UniProtKB-UniRule"/>
</dbReference>
<dbReference type="EMBL" id="KZ819639">
    <property type="protein sequence ID" value="PWN87772.1"/>
    <property type="molecule type" value="Genomic_DNA"/>
</dbReference>
<comment type="subunit">
    <text evidence="8">Heterodimer. The mRNA-capping enzyme is composed of two separate chains alpha and beta, respectively a mRNA guanylyltransferase and an mRNA 5'-triphosphate monophosphatase.</text>
</comment>
<dbReference type="PANTHER" id="PTHR28118:SF1">
    <property type="entry name" value="POLYNUCLEOTIDE 5'-TRIPHOSPHATASE CTL1-RELATED"/>
    <property type="match status" value="1"/>
</dbReference>
<dbReference type="InterPro" id="IPR004206">
    <property type="entry name" value="mRNA_triPase_Cet1"/>
</dbReference>
<dbReference type="GeneID" id="37044515"/>
<dbReference type="PANTHER" id="PTHR28118">
    <property type="entry name" value="POLYNUCLEOTIDE 5'-TRIPHOSPHATASE-RELATED"/>
    <property type="match status" value="1"/>
</dbReference>
<comment type="cofactor">
    <cofactor evidence="1 8">
        <name>Mg(2+)</name>
        <dbReference type="ChEBI" id="CHEBI:18420"/>
    </cofactor>
</comment>
<proteinExistence type="inferred from homology"/>
<comment type="similarity">
    <text evidence="3 8">Belongs to the fungal TPase family.</text>
</comment>
<evidence type="ECO:0000256" key="8">
    <source>
        <dbReference type="RuleBase" id="RU367053"/>
    </source>
</evidence>
<evidence type="ECO:0000256" key="3">
    <source>
        <dbReference type="ARBA" id="ARBA00006345"/>
    </source>
</evidence>
<dbReference type="Proteomes" id="UP000245768">
    <property type="component" value="Unassembled WGS sequence"/>
</dbReference>
<evidence type="ECO:0000256" key="7">
    <source>
        <dbReference type="ARBA" id="ARBA00047740"/>
    </source>
</evidence>
<organism evidence="10 11">
    <name type="scientific">Acaromyces ingoldii</name>
    <dbReference type="NCBI Taxonomy" id="215250"/>
    <lineage>
        <taxon>Eukaryota</taxon>
        <taxon>Fungi</taxon>
        <taxon>Dikarya</taxon>
        <taxon>Basidiomycota</taxon>
        <taxon>Ustilaginomycotina</taxon>
        <taxon>Exobasidiomycetes</taxon>
        <taxon>Exobasidiales</taxon>
        <taxon>Cryptobasidiaceae</taxon>
        <taxon>Acaromyces</taxon>
    </lineage>
</organism>
<reference evidence="10 11" key="1">
    <citation type="journal article" date="2018" name="Mol. Biol. Evol.">
        <title>Broad Genomic Sampling Reveals a Smut Pathogenic Ancestry of the Fungal Clade Ustilaginomycotina.</title>
        <authorList>
            <person name="Kijpornyongpan T."/>
            <person name="Mondo S.J."/>
            <person name="Barry K."/>
            <person name="Sandor L."/>
            <person name="Lee J."/>
            <person name="Lipzen A."/>
            <person name="Pangilinan J."/>
            <person name="LaButti K."/>
            <person name="Hainaut M."/>
            <person name="Henrissat B."/>
            <person name="Grigoriev I.V."/>
            <person name="Spatafora J.W."/>
            <person name="Aime M.C."/>
        </authorList>
    </citation>
    <scope>NUCLEOTIDE SEQUENCE [LARGE SCALE GENOMIC DNA]</scope>
    <source>
        <strain evidence="10 11">MCA 4198</strain>
    </source>
</reference>
<dbReference type="InterPro" id="IPR037009">
    <property type="entry name" value="mRNA_triPase_Cet1_sf"/>
</dbReference>
<dbReference type="GO" id="GO:0006370">
    <property type="term" value="P:7-methylguanosine mRNA capping"/>
    <property type="evidence" value="ECO:0007669"/>
    <property type="project" value="UniProtKB-UniRule"/>
</dbReference>
<feature type="domain" description="mRNA triphosphatase Cet1-like" evidence="9">
    <location>
        <begin position="20"/>
        <end position="215"/>
    </location>
</feature>
<dbReference type="STRING" id="215250.A0A316YEZ8"/>
<dbReference type="CDD" id="cd07470">
    <property type="entry name" value="CYTH-like_mRNA_RTPase"/>
    <property type="match status" value="1"/>
</dbReference>
<dbReference type="AlphaFoldDB" id="A0A316YEZ8"/>
<keyword evidence="6 8" id="KW-0539">Nucleus</keyword>
<dbReference type="InParanoid" id="A0A316YEZ8"/>
<evidence type="ECO:0000256" key="2">
    <source>
        <dbReference type="ARBA" id="ARBA00004123"/>
    </source>
</evidence>
<dbReference type="RefSeq" id="XP_025374970.1">
    <property type="nucleotide sequence ID" value="XM_025522599.1"/>
</dbReference>
<evidence type="ECO:0000256" key="4">
    <source>
        <dbReference type="ARBA" id="ARBA00022664"/>
    </source>
</evidence>
<dbReference type="SUPFAM" id="SSF55154">
    <property type="entry name" value="CYTH-like phosphatases"/>
    <property type="match status" value="1"/>
</dbReference>
<sequence length="260" mass="30233">MSWPQPPLDRSIVGWDPLDEISVKVGEWIAELGRDRENLEIEAKVGRIVERDGSRVQLPVMSETIVQMQPGWRFESTMSESQHRSINNFLNRAVEDRKRGIKYERQNEIDYFYRQEGGASVRVTRDAGTMQVKEGGIVIKRRIADLNVICPNHDLDYRISINVEQPMSELPVGEPDRHREKNRLHYTHQRLCIDLTQVHMPDNPKQPSNELELEFRDATQLLRDALESGPAAAKNEWTPYYDQILIMLNNVRILIRNSVH</sequence>
<keyword evidence="11" id="KW-1185">Reference proteome</keyword>
<dbReference type="FunCoup" id="A0A316YEZ8">
    <property type="interactions" value="40"/>
</dbReference>
<evidence type="ECO:0000256" key="1">
    <source>
        <dbReference type="ARBA" id="ARBA00001946"/>
    </source>
</evidence>
<keyword evidence="8" id="KW-0506">mRNA capping</keyword>
<dbReference type="OrthoDB" id="272147at2759"/>
<name>A0A316YEZ8_9BASI</name>
<evidence type="ECO:0000313" key="11">
    <source>
        <dbReference type="Proteomes" id="UP000245768"/>
    </source>
</evidence>
<evidence type="ECO:0000256" key="5">
    <source>
        <dbReference type="ARBA" id="ARBA00022801"/>
    </source>
</evidence>
<dbReference type="Gene3D" id="3.20.100.10">
    <property type="entry name" value="mRNA triphosphatase Cet1-like"/>
    <property type="match status" value="1"/>
</dbReference>
<keyword evidence="5 8" id="KW-0378">Hydrolase</keyword>
<comment type="subcellular location">
    <subcellularLocation>
        <location evidence="2 8">Nucleus</location>
    </subcellularLocation>
</comment>
<dbReference type="InterPro" id="IPR040343">
    <property type="entry name" value="Cet1/Ctl1"/>
</dbReference>
<dbReference type="EC" id="3.6.1.74" evidence="8"/>
<comment type="catalytic activity">
    <reaction evidence="7">
        <text>a 5'-end triphospho-ribonucleoside in mRNA + H2O = a 5'-end diphospho-ribonucleoside in mRNA + phosphate + H(+)</text>
        <dbReference type="Rhea" id="RHEA:67004"/>
        <dbReference type="Rhea" id="RHEA-COMP:17164"/>
        <dbReference type="Rhea" id="RHEA-COMP:17165"/>
        <dbReference type="ChEBI" id="CHEBI:15377"/>
        <dbReference type="ChEBI" id="CHEBI:15378"/>
        <dbReference type="ChEBI" id="CHEBI:43474"/>
        <dbReference type="ChEBI" id="CHEBI:167616"/>
        <dbReference type="ChEBI" id="CHEBI:167618"/>
        <dbReference type="EC" id="3.6.1.74"/>
    </reaction>
    <physiologicalReaction direction="left-to-right" evidence="7">
        <dbReference type="Rhea" id="RHEA:67005"/>
    </physiologicalReaction>
</comment>
<evidence type="ECO:0000259" key="9">
    <source>
        <dbReference type="Pfam" id="PF02940"/>
    </source>
</evidence>
<evidence type="ECO:0000313" key="10">
    <source>
        <dbReference type="EMBL" id="PWN87772.1"/>
    </source>
</evidence>
<protein>
    <recommendedName>
        <fullName evidence="8">mRNA-capping enzyme subunit beta</fullName>
        <ecNumber evidence="8">3.6.1.74</ecNumber>
    </recommendedName>
    <alternativeName>
        <fullName evidence="8">mRNA 5'-phosphatase</fullName>
    </alternativeName>
    <alternativeName>
        <fullName evidence="8">mRNA 5'-triphosphate monophosphatase</fullName>
    </alternativeName>
</protein>
<comment type="function">
    <text evidence="8">First step of mRNA capping. Converts the 5'-triphosphate end of a nascent mRNA chain into a diphosphate end.</text>
</comment>
<dbReference type="Pfam" id="PF02940">
    <property type="entry name" value="mRNA_triPase"/>
    <property type="match status" value="1"/>
</dbReference>